<feature type="compositionally biased region" description="Low complexity" evidence="1">
    <location>
        <begin position="645"/>
        <end position="660"/>
    </location>
</feature>
<feature type="region of interest" description="Disordered" evidence="1">
    <location>
        <begin position="575"/>
        <end position="611"/>
    </location>
</feature>
<dbReference type="eggNOG" id="ENOG502RD9J">
    <property type="taxonomic scope" value="Eukaryota"/>
</dbReference>
<feature type="compositionally biased region" description="Basic residues" evidence="1">
    <location>
        <begin position="401"/>
        <end position="410"/>
    </location>
</feature>
<feature type="compositionally biased region" description="Polar residues" evidence="1">
    <location>
        <begin position="318"/>
        <end position="341"/>
    </location>
</feature>
<gene>
    <name evidence="2" type="ORF">PCON_10859</name>
</gene>
<feature type="compositionally biased region" description="Polar residues" evidence="1">
    <location>
        <begin position="677"/>
        <end position="687"/>
    </location>
</feature>
<feature type="compositionally biased region" description="Basic residues" evidence="1">
    <location>
        <begin position="449"/>
        <end position="463"/>
    </location>
</feature>
<evidence type="ECO:0000313" key="3">
    <source>
        <dbReference type="Proteomes" id="UP000018144"/>
    </source>
</evidence>
<feature type="compositionally biased region" description="Low complexity" evidence="1">
    <location>
        <begin position="304"/>
        <end position="317"/>
    </location>
</feature>
<feature type="region of interest" description="Disordered" evidence="1">
    <location>
        <begin position="623"/>
        <end position="726"/>
    </location>
</feature>
<feature type="compositionally biased region" description="Low complexity" evidence="1">
    <location>
        <begin position="769"/>
        <end position="781"/>
    </location>
</feature>
<feature type="region of interest" description="Disordered" evidence="1">
    <location>
        <begin position="1"/>
        <end position="43"/>
    </location>
</feature>
<feature type="compositionally biased region" description="Polar residues" evidence="1">
    <location>
        <begin position="288"/>
        <end position="303"/>
    </location>
</feature>
<feature type="compositionally biased region" description="Polar residues" evidence="1">
    <location>
        <begin position="238"/>
        <end position="266"/>
    </location>
</feature>
<feature type="compositionally biased region" description="Basic and acidic residues" evidence="1">
    <location>
        <begin position="626"/>
        <end position="635"/>
    </location>
</feature>
<dbReference type="Proteomes" id="UP000018144">
    <property type="component" value="Unassembled WGS sequence"/>
</dbReference>
<dbReference type="AlphaFoldDB" id="U4LQ98"/>
<evidence type="ECO:0000313" key="2">
    <source>
        <dbReference type="EMBL" id="CCX31510.1"/>
    </source>
</evidence>
<dbReference type="EMBL" id="HF935604">
    <property type="protein sequence ID" value="CCX31510.1"/>
    <property type="molecule type" value="Genomic_DNA"/>
</dbReference>
<feature type="region of interest" description="Disordered" evidence="1">
    <location>
        <begin position="90"/>
        <end position="127"/>
    </location>
</feature>
<dbReference type="OrthoDB" id="5406427at2759"/>
<protein>
    <submittedName>
        <fullName evidence="2">Uncharacterized protein</fullName>
    </submittedName>
</protein>
<keyword evidence="3" id="KW-1185">Reference proteome</keyword>
<sequence length="802" mass="86410">MAAAAPISHSRESSMAGLDRDVNTRFSFPTQPQERPLSNFQFPPTYITTSETFAFPPRRGSVPLMGSLKVPVNHSRPRSSQEDALKALVNSKATEKTPTTNAPGYVTAGPRPNGPGARSIGRTVGDGVTPTILNASVRMGPSNSNHNREASELLQVPTLETQHDEPIQKRAPPPPGVNIRRGHAHRRSGAISSSDVWSLMKEKAPPIPGTHLEPGNTDASRLSPRSSPRGSPMLSPSTPASPMMNASTEPLLSVPDNTNPEELNLNSERRHSRVCFTEDVEVIPQPPSAGTESSSTKTVKSHNVSGSLSSSATVSVSPNTESGPSPTRRQNRTRSNSQTLAMPTAALRAQTDRPKTAGASLSSIQFSVDQLPPTEVPTLKRDAASAVSPNPNSESSSPIKPSKKKSHKKAKSEFSPLMMSGEFGLDDKDKKKKGKKQIKDWAGNILGKGKLKHSKKRKSKSKRAPTPPPVSKSAEHLSPVGGNEWVATSWNESYVMMPVDVSPVVDDHKVTVAGGIGSPVIDLDAALGPFKTPVEHHTGFAAARRRMHSAASRGGNFHRRSESMPEMQLFALEEDEDRTMEDVFEEEEETTSEEESSSDEEEEEGQIDGGDGLGIEIQEAAQQMDEWPRKRESVHHVTAASKRLSSATITAVTVSTAVSDDAQRPSTRSKRPCDIMTPTSPTVSAEDSLSPPFSVPSLDSPLTFVTASSGPGTPIQNDFTSDDCSGTFDPYRDYLGEPGPEMRLSVDDIPSLTSSRSTMTMNAAYLGMPSTPGSTDSTKPPSSKDKKTGMKRWSKVWAFWRK</sequence>
<name>U4LQ98_PYROM</name>
<accession>U4LQ98</accession>
<feature type="compositionally biased region" description="Polar residues" evidence="1">
    <location>
        <begin position="359"/>
        <end position="368"/>
    </location>
</feature>
<dbReference type="STRING" id="1076935.U4LQ98"/>
<feature type="compositionally biased region" description="Acidic residues" evidence="1">
    <location>
        <begin position="575"/>
        <end position="606"/>
    </location>
</feature>
<reference evidence="2 3" key="1">
    <citation type="journal article" date="2013" name="PLoS Genet.">
        <title>The genome and development-dependent transcriptomes of Pyronema confluens: a window into fungal evolution.</title>
        <authorList>
            <person name="Traeger S."/>
            <person name="Altegoer F."/>
            <person name="Freitag M."/>
            <person name="Gabaldon T."/>
            <person name="Kempken F."/>
            <person name="Kumar A."/>
            <person name="Marcet-Houben M."/>
            <person name="Poggeler S."/>
            <person name="Stajich J.E."/>
            <person name="Nowrousian M."/>
        </authorList>
    </citation>
    <scope>NUCLEOTIDE SEQUENCE [LARGE SCALE GENOMIC DNA]</scope>
    <source>
        <strain evidence="3">CBS 100304</strain>
        <tissue evidence="2">Vegetative mycelium</tissue>
    </source>
</reference>
<organism evidence="2 3">
    <name type="scientific">Pyronema omphalodes (strain CBS 100304)</name>
    <name type="common">Pyronema confluens</name>
    <dbReference type="NCBI Taxonomy" id="1076935"/>
    <lineage>
        <taxon>Eukaryota</taxon>
        <taxon>Fungi</taxon>
        <taxon>Dikarya</taxon>
        <taxon>Ascomycota</taxon>
        <taxon>Pezizomycotina</taxon>
        <taxon>Pezizomycetes</taxon>
        <taxon>Pezizales</taxon>
        <taxon>Pyronemataceae</taxon>
        <taxon>Pyronema</taxon>
    </lineage>
</organism>
<dbReference type="OMA" id="FNTPDMR"/>
<feature type="region of interest" description="Disordered" evidence="1">
    <location>
        <begin position="162"/>
        <end position="480"/>
    </location>
</feature>
<proteinExistence type="predicted"/>
<feature type="compositionally biased region" description="Polar residues" evidence="1">
    <location>
        <begin position="24"/>
        <end position="43"/>
    </location>
</feature>
<feature type="compositionally biased region" description="Low complexity" evidence="1">
    <location>
        <begin position="384"/>
        <end position="400"/>
    </location>
</feature>
<feature type="compositionally biased region" description="Low complexity" evidence="1">
    <location>
        <begin position="220"/>
        <end position="237"/>
    </location>
</feature>
<feature type="region of interest" description="Disordered" evidence="1">
    <location>
        <begin position="764"/>
        <end position="792"/>
    </location>
</feature>
<feature type="compositionally biased region" description="Polar residues" evidence="1">
    <location>
        <begin position="703"/>
        <end position="724"/>
    </location>
</feature>
<evidence type="ECO:0000256" key="1">
    <source>
        <dbReference type="SAM" id="MobiDB-lite"/>
    </source>
</evidence>